<dbReference type="PROSITE" id="PS51257">
    <property type="entry name" value="PROKAR_LIPOPROTEIN"/>
    <property type="match status" value="1"/>
</dbReference>
<keyword evidence="2" id="KW-1185">Reference proteome</keyword>
<protein>
    <submittedName>
        <fullName evidence="1">Uncharacterized protein</fullName>
    </submittedName>
</protein>
<dbReference type="Proteomes" id="UP000184080">
    <property type="component" value="Unassembled WGS sequence"/>
</dbReference>
<gene>
    <name evidence="1" type="ORF">SAMN05444401_0382</name>
</gene>
<accession>A0A1M6P098</accession>
<dbReference type="AlphaFoldDB" id="A0A1M6P098"/>
<reference evidence="1 2" key="1">
    <citation type="submission" date="2016-11" db="EMBL/GenBank/DDBJ databases">
        <authorList>
            <person name="Jaros S."/>
            <person name="Januszkiewicz K."/>
            <person name="Wedrychowicz H."/>
        </authorList>
    </citation>
    <scope>NUCLEOTIDE SEQUENCE [LARGE SCALE GENOMIC DNA]</scope>
    <source>
        <strain evidence="1 2">DSM 21864</strain>
    </source>
</reference>
<dbReference type="SUPFAM" id="SSF50965">
    <property type="entry name" value="Galactose oxidase, central domain"/>
    <property type="match status" value="1"/>
</dbReference>
<dbReference type="RefSeq" id="WP_073012513.1">
    <property type="nucleotide sequence ID" value="NZ_FQZO01000013.1"/>
</dbReference>
<evidence type="ECO:0000313" key="2">
    <source>
        <dbReference type="Proteomes" id="UP000184080"/>
    </source>
</evidence>
<dbReference type="STRING" id="1121298.SAMN05444401_0382"/>
<sequence length="410" mass="47574">MYIKKGLLLVLLLFIVPFSTSCNRNQISKSKENLPRNVQVSLENKQEIENLHREFHISDITNLLLADSNKYFIPYFFRNGYYYGVNGEEGNEIIRIDKDDNKEVLLRPSDANKGIVNFKLYDNFIIWIEVDKNYFKNPLPGFKWSLNIIDTNTQNRKEIEASKNIEENKLKEYYKTYYYFPSDISVSNGKVVYSNFDLNDNNKIFQGVKYYDIYSNSKKLVDSRIKVDGFFSAPYIQDDEIVYSYSIFRGNSILTDSKVYAYSLVDNKITELPGNQYINPKISSNFIIAEERNDGDVNGGRVAVYNLKTKYWTEIYNYKIAQAPTDMKKSFCMEKVSVADNIVFISANISSIIIGYDLTNKSYSIIDSVEKLEVNDINIICSDSKSIMWIKDEADKPGKSKINIKLLEFR</sequence>
<organism evidence="1 2">
    <name type="scientific">Clostridium amylolyticum</name>
    <dbReference type="NCBI Taxonomy" id="1121298"/>
    <lineage>
        <taxon>Bacteria</taxon>
        <taxon>Bacillati</taxon>
        <taxon>Bacillota</taxon>
        <taxon>Clostridia</taxon>
        <taxon>Eubacteriales</taxon>
        <taxon>Clostridiaceae</taxon>
        <taxon>Clostridium</taxon>
    </lineage>
</organism>
<dbReference type="InterPro" id="IPR011043">
    <property type="entry name" value="Gal_Oxase/kelch_b-propeller"/>
</dbReference>
<name>A0A1M6P098_9CLOT</name>
<evidence type="ECO:0000313" key="1">
    <source>
        <dbReference type="EMBL" id="SHK01338.1"/>
    </source>
</evidence>
<proteinExistence type="predicted"/>
<dbReference type="EMBL" id="FQZO01000013">
    <property type="protein sequence ID" value="SHK01338.1"/>
    <property type="molecule type" value="Genomic_DNA"/>
</dbReference>